<name>A0A4R5EHW1_9ACTN</name>
<reference evidence="2 3" key="1">
    <citation type="submission" date="2019-03" db="EMBL/GenBank/DDBJ databases">
        <title>Draft genome sequences of novel Actinobacteria.</title>
        <authorList>
            <person name="Sahin N."/>
            <person name="Ay H."/>
            <person name="Saygin H."/>
        </authorList>
    </citation>
    <scope>NUCLEOTIDE SEQUENCE [LARGE SCALE GENOMIC DNA]</scope>
    <source>
        <strain evidence="2 3">6K102</strain>
    </source>
</reference>
<sequence>MTLTITDTHMTSDDCPNMAELRDRLWSVTGYPGRTFDRNQAITAMLLAELLATRQFPEDRTELLAATWRAELGLTEADGPHTPTAAETPADRPDEKRSDRPSSLTATWGAASSAKTTTAPQDPATSKSNEVHTS</sequence>
<dbReference type="EMBL" id="SMLD01000153">
    <property type="protein sequence ID" value="TDE33892.1"/>
    <property type="molecule type" value="Genomic_DNA"/>
</dbReference>
<comment type="caution">
    <text evidence="2">The sequence shown here is derived from an EMBL/GenBank/DDBJ whole genome shotgun (WGS) entry which is preliminary data.</text>
</comment>
<dbReference type="AlphaFoldDB" id="A0A4R5EHW1"/>
<evidence type="ECO:0000313" key="2">
    <source>
        <dbReference type="EMBL" id="TDE33892.1"/>
    </source>
</evidence>
<dbReference type="Proteomes" id="UP000295136">
    <property type="component" value="Unassembled WGS sequence"/>
</dbReference>
<organism evidence="2 3">
    <name type="scientific">Nonomuraea mesophila</name>
    <dbReference type="NCBI Taxonomy" id="2530382"/>
    <lineage>
        <taxon>Bacteria</taxon>
        <taxon>Bacillati</taxon>
        <taxon>Actinomycetota</taxon>
        <taxon>Actinomycetes</taxon>
        <taxon>Streptosporangiales</taxon>
        <taxon>Streptosporangiaceae</taxon>
        <taxon>Nonomuraea</taxon>
    </lineage>
</organism>
<protein>
    <submittedName>
        <fullName evidence="2">Uncharacterized protein</fullName>
    </submittedName>
</protein>
<gene>
    <name evidence="2" type="ORF">E1295_37630</name>
</gene>
<evidence type="ECO:0000256" key="1">
    <source>
        <dbReference type="SAM" id="MobiDB-lite"/>
    </source>
</evidence>
<accession>A0A4R5EHW1</accession>
<dbReference type="RefSeq" id="WP_132638286.1">
    <property type="nucleotide sequence ID" value="NZ_SMLD01000153.1"/>
</dbReference>
<keyword evidence="3" id="KW-1185">Reference proteome</keyword>
<feature type="compositionally biased region" description="Polar residues" evidence="1">
    <location>
        <begin position="113"/>
        <end position="128"/>
    </location>
</feature>
<feature type="region of interest" description="Disordered" evidence="1">
    <location>
        <begin position="74"/>
        <end position="134"/>
    </location>
</feature>
<proteinExistence type="predicted"/>
<feature type="compositionally biased region" description="Basic and acidic residues" evidence="1">
    <location>
        <begin position="89"/>
        <end position="100"/>
    </location>
</feature>
<evidence type="ECO:0000313" key="3">
    <source>
        <dbReference type="Proteomes" id="UP000295136"/>
    </source>
</evidence>